<organism evidence="13 14">
    <name type="scientific">Entomomonas moraniae</name>
    <dbReference type="NCBI Taxonomy" id="2213226"/>
    <lineage>
        <taxon>Bacteria</taxon>
        <taxon>Pseudomonadati</taxon>
        <taxon>Pseudomonadota</taxon>
        <taxon>Gammaproteobacteria</taxon>
        <taxon>Pseudomonadales</taxon>
        <taxon>Pseudomonadaceae</taxon>
        <taxon>Entomomonas</taxon>
    </lineage>
</organism>
<evidence type="ECO:0000259" key="12">
    <source>
        <dbReference type="Pfam" id="PF13954"/>
    </source>
</evidence>
<sequence>MRNRILSYTVLSVNCVISSQLTLADDYFNPNLVEGNSHFVDLSVFNKTGGQEAGSYSSEIYINSNHVDERDINYEHLDSKLVPLLTKQDYINFGVNPNATPEFMALPDDHIIKDIGTVIPDALTNFNFEQRKLKISIPQLYMTNTAQGYISPKDWDDGISALFLDYNTSFASTKEDESSEMNTNAYVNLRSGVNVGAWRLRNYSTYTQGNGTHDWNNINTYAQRDIKSLKSQLIIGDSYTPSDMFDSFAFRGVQLYSDDSMQPSSLRGFAPVIRGIAQTNAQVTISQNGNVIWQSYVPPGPFAIDDLYPTSASGNLEVTIKEADGRVRQFTQPFSSVPIMLREGRFKYSLTAGEYRSTSDNIKEPGFIQTTGVYGLPYDSTVYGGTILASNYKSALLGVGKGLGFLGSVSLDTTVASSKIKGTNYNGLSTRFQYAKDITQTGTTFTLAGYRYSTSDYRDFDEANGYYDYANDTFSDPATKVNNLIYRQSKRNRLQLNVNQSLGDYGSFYVSAYKQDYWNSHNNDKNINLGYNKSYKGVNYTFNYSYSQSLYQRQKEQLFSVNIQIPLDLLGRTSWLNLSSTSDDDGKNTTSVGISGTALADNNLSYNAQQSVTKYQGGSGSSSLNYKSSFGEYQLGFNYTRHSQQLNYGARGGVVVHPDGINFTQPLGDTMVLVKAQDAADLKVANNTGIYTNKNGYAVIPYAVPYQRNRIHLNTSNLGDDIDILTDTKVVVPTRGALVVADFPTRVGRKILITLEGMKIPFGAEASIINDGIKTTGIVDNKQQVYLSGVPMQGNILVNWQDGQCKAPFQLSQSDKEIILISLPCH</sequence>
<evidence type="ECO:0000256" key="9">
    <source>
        <dbReference type="ARBA" id="ARBA00023237"/>
    </source>
</evidence>
<dbReference type="InterPro" id="IPR018030">
    <property type="entry name" value="Fimbrial_membr_usher_CS"/>
</dbReference>
<feature type="domain" description="PapC N-terminal" evidence="12">
    <location>
        <begin position="27"/>
        <end position="169"/>
    </location>
</feature>
<dbReference type="InterPro" id="IPR000015">
    <property type="entry name" value="Fimb_usher"/>
</dbReference>
<dbReference type="PANTHER" id="PTHR30451">
    <property type="entry name" value="OUTER MEMBRANE USHER PROTEIN"/>
    <property type="match status" value="1"/>
</dbReference>
<protein>
    <submittedName>
        <fullName evidence="13">Fimbrial biogenesis outer membrane usher protein</fullName>
    </submittedName>
</protein>
<dbReference type="Gene3D" id="2.60.40.3110">
    <property type="match status" value="1"/>
</dbReference>
<evidence type="ECO:0000256" key="6">
    <source>
        <dbReference type="ARBA" id="ARBA00022692"/>
    </source>
</evidence>
<dbReference type="Proteomes" id="UP000273143">
    <property type="component" value="Chromosome"/>
</dbReference>
<dbReference type="InterPro" id="IPR025885">
    <property type="entry name" value="PapC_N"/>
</dbReference>
<dbReference type="GO" id="GO:0009279">
    <property type="term" value="C:cell outer membrane"/>
    <property type="evidence" value="ECO:0007669"/>
    <property type="project" value="UniProtKB-SubCell"/>
</dbReference>
<dbReference type="InterPro" id="IPR025949">
    <property type="entry name" value="PapC-like_C"/>
</dbReference>
<dbReference type="EMBL" id="CP029822">
    <property type="protein sequence ID" value="AZS49488.1"/>
    <property type="molecule type" value="Genomic_DNA"/>
</dbReference>
<keyword evidence="3 10" id="KW-0813">Transport</keyword>
<dbReference type="AlphaFoldDB" id="A0A3S9XB03"/>
<reference evidence="14" key="1">
    <citation type="submission" date="2018-06" db="EMBL/GenBank/DDBJ databases">
        <title>Complete genome of Pseudomonas insecticola strain QZS01.</title>
        <authorList>
            <person name="Wang J."/>
            <person name="Su Q."/>
        </authorList>
    </citation>
    <scope>NUCLEOTIDE SEQUENCE [LARGE SCALE GENOMIC DNA]</scope>
    <source>
        <strain evidence="14">QZS01</strain>
    </source>
</reference>
<dbReference type="InterPro" id="IPR037224">
    <property type="entry name" value="PapC_N_sf"/>
</dbReference>
<dbReference type="RefSeq" id="WP_127161699.1">
    <property type="nucleotide sequence ID" value="NZ_CP029822.1"/>
</dbReference>
<evidence type="ECO:0000256" key="2">
    <source>
        <dbReference type="ARBA" id="ARBA00008064"/>
    </source>
</evidence>
<feature type="domain" description="PapC-like C-terminal" evidence="11">
    <location>
        <begin position="756"/>
        <end position="812"/>
    </location>
</feature>
<dbReference type="GO" id="GO:0009297">
    <property type="term" value="P:pilus assembly"/>
    <property type="evidence" value="ECO:0007669"/>
    <property type="project" value="InterPro"/>
</dbReference>
<dbReference type="Pfam" id="PF13953">
    <property type="entry name" value="PapC_C"/>
    <property type="match status" value="1"/>
</dbReference>
<evidence type="ECO:0000256" key="1">
    <source>
        <dbReference type="ARBA" id="ARBA00004571"/>
    </source>
</evidence>
<evidence type="ECO:0000256" key="7">
    <source>
        <dbReference type="ARBA" id="ARBA00022729"/>
    </source>
</evidence>
<dbReference type="PANTHER" id="PTHR30451:SF21">
    <property type="entry name" value="FIMBRIAL USHER DOMAIN-CONTAINING PROTEIN YDET-RELATED"/>
    <property type="match status" value="1"/>
</dbReference>
<dbReference type="KEGG" id="emo:DM558_01265"/>
<evidence type="ECO:0000256" key="10">
    <source>
        <dbReference type="RuleBase" id="RU003884"/>
    </source>
</evidence>
<dbReference type="GO" id="GO:0015473">
    <property type="term" value="F:fimbrial usher porin activity"/>
    <property type="evidence" value="ECO:0007669"/>
    <property type="project" value="InterPro"/>
</dbReference>
<dbReference type="Gene3D" id="2.60.40.2610">
    <property type="entry name" value="Outer membrane usher protein FimD, plug domain"/>
    <property type="match status" value="1"/>
</dbReference>
<keyword evidence="8 10" id="KW-0472">Membrane</keyword>
<accession>A0A3S9XB03</accession>
<evidence type="ECO:0000256" key="5">
    <source>
        <dbReference type="ARBA" id="ARBA00022558"/>
    </source>
</evidence>
<dbReference type="Gene3D" id="2.60.40.2070">
    <property type="match status" value="1"/>
</dbReference>
<dbReference type="Gene3D" id="3.10.20.410">
    <property type="match status" value="1"/>
</dbReference>
<evidence type="ECO:0000256" key="4">
    <source>
        <dbReference type="ARBA" id="ARBA00022452"/>
    </source>
</evidence>
<evidence type="ECO:0000256" key="3">
    <source>
        <dbReference type="ARBA" id="ARBA00022448"/>
    </source>
</evidence>
<dbReference type="InterPro" id="IPR042186">
    <property type="entry name" value="FimD_plug_dom"/>
</dbReference>
<gene>
    <name evidence="13" type="ORF">DM558_01265</name>
</gene>
<dbReference type="Pfam" id="PF13954">
    <property type="entry name" value="PapC_N"/>
    <property type="match status" value="1"/>
</dbReference>
<keyword evidence="6 10" id="KW-0812">Transmembrane</keyword>
<dbReference type="InterPro" id="IPR043142">
    <property type="entry name" value="PapC-like_C_sf"/>
</dbReference>
<keyword evidence="4" id="KW-1134">Transmembrane beta strand</keyword>
<proteinExistence type="inferred from homology"/>
<dbReference type="PROSITE" id="PS01151">
    <property type="entry name" value="FIMBRIAL_USHER"/>
    <property type="match status" value="1"/>
</dbReference>
<evidence type="ECO:0000259" key="11">
    <source>
        <dbReference type="Pfam" id="PF13953"/>
    </source>
</evidence>
<keyword evidence="7" id="KW-0732">Signal</keyword>
<comment type="similarity">
    <text evidence="2 10">Belongs to the fimbrial export usher family.</text>
</comment>
<evidence type="ECO:0000313" key="13">
    <source>
        <dbReference type="EMBL" id="AZS49488.1"/>
    </source>
</evidence>
<dbReference type="SUPFAM" id="SSF141729">
    <property type="entry name" value="FimD N-terminal domain-like"/>
    <property type="match status" value="1"/>
</dbReference>
<evidence type="ECO:0000256" key="8">
    <source>
        <dbReference type="ARBA" id="ARBA00023136"/>
    </source>
</evidence>
<keyword evidence="14" id="KW-1185">Reference proteome</keyword>
<keyword evidence="5 10" id="KW-1029">Fimbrium biogenesis</keyword>
<name>A0A3S9XB03_9GAMM</name>
<keyword evidence="9 10" id="KW-0998">Cell outer membrane</keyword>
<comment type="subcellular location">
    <subcellularLocation>
        <location evidence="1 10">Cell outer membrane</location>
        <topology evidence="1 10">Multi-pass membrane protein</topology>
    </subcellularLocation>
</comment>
<dbReference type="Pfam" id="PF00577">
    <property type="entry name" value="Usher"/>
    <property type="match status" value="1"/>
</dbReference>
<dbReference type="FunFam" id="2.60.40.3110:FF:000001">
    <property type="entry name" value="Putative fimbrial outer membrane usher"/>
    <property type="match status" value="1"/>
</dbReference>
<evidence type="ECO:0000313" key="14">
    <source>
        <dbReference type="Proteomes" id="UP000273143"/>
    </source>
</evidence>